<accession>A0AAV2Z9J9</accession>
<organism evidence="2 3">
    <name type="scientific">Lagenidium giganteum</name>
    <dbReference type="NCBI Taxonomy" id="4803"/>
    <lineage>
        <taxon>Eukaryota</taxon>
        <taxon>Sar</taxon>
        <taxon>Stramenopiles</taxon>
        <taxon>Oomycota</taxon>
        <taxon>Peronosporomycetes</taxon>
        <taxon>Pythiales</taxon>
        <taxon>Pythiaceae</taxon>
    </lineage>
</organism>
<gene>
    <name evidence="2" type="ORF">N0F65_002835</name>
</gene>
<comment type="caution">
    <text evidence="2">The sequence shown here is derived from an EMBL/GenBank/DDBJ whole genome shotgun (WGS) entry which is preliminary data.</text>
</comment>
<evidence type="ECO:0000313" key="3">
    <source>
        <dbReference type="Proteomes" id="UP001146120"/>
    </source>
</evidence>
<dbReference type="EMBL" id="DAKRPA010000019">
    <property type="protein sequence ID" value="DBA03427.1"/>
    <property type="molecule type" value="Genomic_DNA"/>
</dbReference>
<evidence type="ECO:0000256" key="1">
    <source>
        <dbReference type="SAM" id="MobiDB-lite"/>
    </source>
</evidence>
<keyword evidence="3" id="KW-1185">Reference proteome</keyword>
<sequence>MKLHLHIMHKNVDEQREKQTSRNKHKHKLEVKANFDVGDYVFGSRMYQQANDKLLVTSIGPYHSVSVTW</sequence>
<reference evidence="2" key="2">
    <citation type="journal article" date="2023" name="Microbiol Resour">
        <title>Decontamination and Annotation of the Draft Genome Sequence of the Oomycete Lagenidium giganteum ARSEF 373.</title>
        <authorList>
            <person name="Morgan W.R."/>
            <person name="Tartar A."/>
        </authorList>
    </citation>
    <scope>NUCLEOTIDE SEQUENCE</scope>
    <source>
        <strain evidence="2">ARSEF 373</strain>
    </source>
</reference>
<protein>
    <submittedName>
        <fullName evidence="2">Uncharacterized protein</fullName>
    </submittedName>
</protein>
<name>A0AAV2Z9J9_9STRA</name>
<dbReference type="AlphaFoldDB" id="A0AAV2Z9J9"/>
<proteinExistence type="predicted"/>
<feature type="region of interest" description="Disordered" evidence="1">
    <location>
        <begin position="1"/>
        <end position="27"/>
    </location>
</feature>
<feature type="compositionally biased region" description="Basic and acidic residues" evidence="1">
    <location>
        <begin position="10"/>
        <end position="20"/>
    </location>
</feature>
<reference evidence="2" key="1">
    <citation type="submission" date="2022-11" db="EMBL/GenBank/DDBJ databases">
        <authorList>
            <person name="Morgan W.R."/>
            <person name="Tartar A."/>
        </authorList>
    </citation>
    <scope>NUCLEOTIDE SEQUENCE</scope>
    <source>
        <strain evidence="2">ARSEF 373</strain>
    </source>
</reference>
<dbReference type="Proteomes" id="UP001146120">
    <property type="component" value="Unassembled WGS sequence"/>
</dbReference>
<evidence type="ECO:0000313" key="2">
    <source>
        <dbReference type="EMBL" id="DBA03427.1"/>
    </source>
</evidence>